<name>A0A0P7XW13_SCLFO</name>
<protein>
    <recommendedName>
        <fullName evidence="5">WW domain-containing oxidoreductase-like</fullName>
    </recommendedName>
</protein>
<organism evidence="3 4">
    <name type="scientific">Scleropages formosus</name>
    <name type="common">Asian bonytongue</name>
    <name type="synonym">Osteoglossum formosum</name>
    <dbReference type="NCBI Taxonomy" id="113540"/>
    <lineage>
        <taxon>Eukaryota</taxon>
        <taxon>Metazoa</taxon>
        <taxon>Chordata</taxon>
        <taxon>Craniata</taxon>
        <taxon>Vertebrata</taxon>
        <taxon>Euteleostomi</taxon>
        <taxon>Actinopterygii</taxon>
        <taxon>Neopterygii</taxon>
        <taxon>Teleostei</taxon>
        <taxon>Osteoglossocephala</taxon>
        <taxon>Osteoglossomorpha</taxon>
        <taxon>Osteoglossiformes</taxon>
        <taxon>Osteoglossidae</taxon>
        <taxon>Scleropages</taxon>
    </lineage>
</organism>
<comment type="similarity">
    <text evidence="1">Belongs to the short-chain dehydrogenases/reductases (SDR) family.</text>
</comment>
<comment type="caution">
    <text evidence="3">The sequence shown here is derived from an EMBL/GenBank/DDBJ whole genome shotgun (WGS) entry which is preliminary data.</text>
</comment>
<dbReference type="Proteomes" id="UP000034805">
    <property type="component" value="Unassembled WGS sequence"/>
</dbReference>
<dbReference type="PANTHER" id="PTHR43157">
    <property type="entry name" value="PHOSPHATIDYLINOSITOL-GLYCAN BIOSYNTHESIS CLASS F PROTEIN-RELATED"/>
    <property type="match status" value="1"/>
</dbReference>
<evidence type="ECO:0000256" key="2">
    <source>
        <dbReference type="ARBA" id="ARBA00023002"/>
    </source>
</evidence>
<dbReference type="EMBL" id="JARO02000176">
    <property type="protein sequence ID" value="KPP79574.1"/>
    <property type="molecule type" value="Genomic_DNA"/>
</dbReference>
<accession>A0A0P7XW13</accession>
<keyword evidence="2" id="KW-0560">Oxidoreductase</keyword>
<sequence length="134" mass="14897">MRVGADRWGLCFMEGMVEDSACVTMTWLRLHMQSERLFQVVCHPLGRLAGVLTVFFLPFQQQGAATTVYCAVAQELEGLGGMYFNNCFRCLPSQEAQNEATAASLWKLSAQLVQQRVGPPPAPVSGVRRTERDE</sequence>
<evidence type="ECO:0000313" key="3">
    <source>
        <dbReference type="EMBL" id="KPP79574.1"/>
    </source>
</evidence>
<evidence type="ECO:0000256" key="1">
    <source>
        <dbReference type="ARBA" id="ARBA00006484"/>
    </source>
</evidence>
<evidence type="ECO:0000313" key="4">
    <source>
        <dbReference type="Proteomes" id="UP000034805"/>
    </source>
</evidence>
<gene>
    <name evidence="3" type="ORF">Z043_100837</name>
</gene>
<dbReference type="PANTHER" id="PTHR43157:SF31">
    <property type="entry name" value="PHOSPHATIDYLINOSITOL-GLYCAN BIOSYNTHESIS CLASS F PROTEIN"/>
    <property type="match status" value="1"/>
</dbReference>
<dbReference type="Gene3D" id="3.40.50.720">
    <property type="entry name" value="NAD(P)-binding Rossmann-like Domain"/>
    <property type="match status" value="1"/>
</dbReference>
<dbReference type="AlphaFoldDB" id="A0A0P7XW13"/>
<proteinExistence type="inferred from homology"/>
<reference evidence="3 4" key="1">
    <citation type="submission" date="2015-08" db="EMBL/GenBank/DDBJ databases">
        <title>The genome of the Asian arowana (Scleropages formosus).</title>
        <authorList>
            <person name="Tan M.H."/>
            <person name="Gan H.M."/>
            <person name="Croft L.J."/>
            <person name="Austin C.M."/>
        </authorList>
    </citation>
    <scope>NUCLEOTIDE SEQUENCE [LARGE SCALE GENOMIC DNA]</scope>
    <source>
        <strain evidence="3">Aro1</strain>
    </source>
</reference>
<evidence type="ECO:0008006" key="5">
    <source>
        <dbReference type="Google" id="ProtNLM"/>
    </source>
</evidence>
<dbReference type="GO" id="GO:0016491">
    <property type="term" value="F:oxidoreductase activity"/>
    <property type="evidence" value="ECO:0007669"/>
    <property type="project" value="UniProtKB-KW"/>
</dbReference>